<accession>A0A8J3NEA1</accession>
<proteinExistence type="predicted"/>
<dbReference type="InterPro" id="IPR050708">
    <property type="entry name" value="T6SS_VgrG/RHS"/>
</dbReference>
<reference evidence="2" key="1">
    <citation type="submission" date="2021-01" db="EMBL/GenBank/DDBJ databases">
        <title>Whole genome shotgun sequence of Actinocatenispora rupis NBRC 107355.</title>
        <authorList>
            <person name="Komaki H."/>
            <person name="Tamura T."/>
        </authorList>
    </citation>
    <scope>NUCLEOTIDE SEQUENCE</scope>
    <source>
        <strain evidence="2">NBRC 107355</strain>
    </source>
</reference>
<dbReference type="Gene3D" id="1.10.530.10">
    <property type="match status" value="1"/>
</dbReference>
<evidence type="ECO:0008006" key="4">
    <source>
        <dbReference type="Google" id="ProtNLM"/>
    </source>
</evidence>
<protein>
    <recommendedName>
        <fullName evidence="4">RHS repeat-associated core domain-containing protein</fullName>
    </recommendedName>
</protein>
<dbReference type="InterPro" id="IPR006530">
    <property type="entry name" value="YD"/>
</dbReference>
<dbReference type="InterPro" id="IPR023346">
    <property type="entry name" value="Lysozyme-like_dom_sf"/>
</dbReference>
<comment type="caution">
    <text evidence="2">The sequence shown here is derived from an EMBL/GenBank/DDBJ whole genome shotgun (WGS) entry which is preliminary data.</text>
</comment>
<feature type="compositionally biased region" description="Low complexity" evidence="1">
    <location>
        <begin position="1622"/>
        <end position="1633"/>
    </location>
</feature>
<dbReference type="Pfam" id="PF05593">
    <property type="entry name" value="RHS_repeat"/>
    <property type="match status" value="1"/>
</dbReference>
<keyword evidence="3" id="KW-1185">Reference proteome</keyword>
<dbReference type="NCBIfam" id="TIGR01643">
    <property type="entry name" value="YD_repeat_2x"/>
    <property type="match status" value="2"/>
</dbReference>
<gene>
    <name evidence="2" type="ORF">Aru02nite_66900</name>
</gene>
<name>A0A8J3NEA1_9ACTN</name>
<dbReference type="InterPro" id="IPR031325">
    <property type="entry name" value="RHS_repeat"/>
</dbReference>
<dbReference type="NCBIfam" id="TIGR03696">
    <property type="entry name" value="Rhs_assc_core"/>
    <property type="match status" value="1"/>
</dbReference>
<dbReference type="PANTHER" id="PTHR32305:SF17">
    <property type="entry name" value="TRNA NUCLEASE WAPA"/>
    <property type="match status" value="1"/>
</dbReference>
<evidence type="ECO:0000313" key="2">
    <source>
        <dbReference type="EMBL" id="GID15801.1"/>
    </source>
</evidence>
<evidence type="ECO:0000256" key="1">
    <source>
        <dbReference type="SAM" id="MobiDB-lite"/>
    </source>
</evidence>
<feature type="compositionally biased region" description="Polar residues" evidence="1">
    <location>
        <begin position="1640"/>
        <end position="1655"/>
    </location>
</feature>
<sequence>MRTGNRWWERLARNRAGQLIAAAASGVLIATMLGTVPAVAMPAPAGAPAVAPRHGKPTGKNVRGHARKLDSRQARAAKQTAAFAAPRWPAAGHADAAVPARGKPRVKVGKLPVSVGAPSRKTTAPAKTSVRILDHQTAVATGYSAGVLFRVARADGKRAKTTASVSIDYSAFRHAYGGGWASRLKIVQVPECALDAKRRKDCGRAVPLGTRNNVTAGTATADIPIDAASPMQGTLFALTATQSGVVGDLKATALSTSSTWSAGNNSGDFSWSFPVDTPAAPGDLAPEVNLSYSSSSVDGRSEASNNQPSWLGEGFEYSPGYVERRYKACSDDMGGTANNSSKTGDLCWGTDNAFLTLDGHAGELIRDDTSGAWRLKDDDGTRIERKTDTVNDDNDHEYWKITTPDGTQYFFGLNRLPGWASGKDETQSAWAEPVFGNNSGEPCHESAFADSSCQQAWRWNLDYVVDPHGNTMSLWWAPETNKYAANNTDSNVKSYTRGGTLSRIDYGTDNRDSTEFAGSAPAQVVFGTDDRCLSDCTTHDEAHWPDTPWDQSCTGTTCANKYSPTFWSTKRLTSITTKVWNAATSKYTNVDQWTFGHTFPNPGDGAQPGLWLNTITRTGLVGGSTALPSVRFEWTQLQNRVDPQDGSGTMNWMRIGNIFTESGEQIGVTYTPQQCITGTTMPSAPDSNTLRCFPVKVPDPANPDNLKTDWYHKYAVAQVSEYDQLTGNNATITRYTYGSPAWHHDDADGLTPASKRTWSQFRGYDSVTTKVGETGSDTLSIATYYQGMDGDKKADGTTRRVSIPAGIGSDQPDADAMSGMMRQQTVYNGTTDQPVSRTVNEGWQSAPTATRTISGDSAYARHTSIKTAYAQTALDANRGWRTTKTVTGYDSYGMPSQVDDAGDIAKTGDEKCTATTYTRNTSANILSTVGRTLTTALPCGTDPAGVDDVINDQRTSYDGQAYGTAPTKGDATRTEQATNWNASGPVYAITAHSTVDAYGRTVDSWDAREAKTHTDYIPVTGGPVTKVTTTTPLGWTTTTELNARGDTTGAVDANGYRTDTEYDPLGRATKIWKAPRVKGTDDPNATFTYVISSNGNNSVTTSILNAATTTTATKYTTTYTIYDGLLRQRQTQTAAVGGDGGRVITDTIYDSAGRKHLENAAHFDPLAPSATLYVDKNWVIPQQTRTDYDRAGRVTASVQISKEVEQWRTTTSYGGDYTTVAPPQGGTPTRTATDAEGHTTELRQYHGTAPSGTDYDATSYTYNRKQQLQKVTDAAGNTWSYGYDLLGHQTSFTDPDSGTTTATYNDAGDKLTTTDARGKTLAYAYDTLGRKTGLYDDAVADANKRATWTYDTAVSGKGLIANSDRWIDGNDYKTWIRNYNALGKPVTVDYVIPTNETGLAGTYRYVYGYAADGTPQSLRYPTISADAPDGWNETVTTSFDSTTGLPAELASSDNTIPHYVTQTSYTAFGELETVTYHGTALTYVTQSRFYDDATRRLTETKTTTAATPATVTDAHYTYDPSGNITSTQDTTTGDTQCYTYDYLQRLTQAWTPNASATCASTPTTDNLGGPAAYWQSYQYDATGNRTQLVNHASLTTAGKASTTTYTYPKPGGKQPHTLLSATTTNSTGDTTATYSYDPAGNTTSRPGATGDQTLTWGPEGKLSSVTDGQDMSSYIDDADGNRLLTHDKTGTVLYLPNQEVRYKADTQKTACTRYYEYKGQTFAVRHDGGQYTWILEDAQGTAQVAVEDSLSHKTTWRRQDPFGNSRGATVETWPTRRGFLGGQQDVTALTHLGAREYDPSIGRFVSDDPITDTTNPQQINGYAYANNSPITFKDPDGKRLGCSRDTPCGAIDGHHPTGIYAGDSRFTGPSNWGGGIVPHGDSWSLDNPRLTISRFAAIEAIFARWERLSVTIDAAMTYGQKLGIDARLLLAIALKELSGKAARLGPLYDPYEVAAQIGTSLGMWPHGGASLGLSNIKPDTFKLLQKKYPKEFGNHRWNDLADDDDFNMKAEAYYVKHLQEDYVSSAPDVIRKNYTPDDVVYGIYNGGEENYKTRAMQGNGWGPNTTKHMGDMPYYLAMANNIYCASGMYKCS</sequence>
<dbReference type="Proteomes" id="UP000612808">
    <property type="component" value="Unassembled WGS sequence"/>
</dbReference>
<dbReference type="InterPro" id="IPR022385">
    <property type="entry name" value="Rhs_assc_core"/>
</dbReference>
<feature type="region of interest" description="Disordered" evidence="1">
    <location>
        <begin position="1213"/>
        <end position="1234"/>
    </location>
</feature>
<dbReference type="PANTHER" id="PTHR32305">
    <property type="match status" value="1"/>
</dbReference>
<organism evidence="2 3">
    <name type="scientific">Actinocatenispora rupis</name>
    <dbReference type="NCBI Taxonomy" id="519421"/>
    <lineage>
        <taxon>Bacteria</taxon>
        <taxon>Bacillati</taxon>
        <taxon>Actinomycetota</taxon>
        <taxon>Actinomycetes</taxon>
        <taxon>Micromonosporales</taxon>
        <taxon>Micromonosporaceae</taxon>
        <taxon>Actinocatenispora</taxon>
    </lineage>
</organism>
<feature type="region of interest" description="Disordered" evidence="1">
    <location>
        <begin position="1605"/>
        <end position="1668"/>
    </location>
</feature>
<dbReference type="EMBL" id="BOMB01000048">
    <property type="protein sequence ID" value="GID15801.1"/>
    <property type="molecule type" value="Genomic_DNA"/>
</dbReference>
<dbReference type="SUPFAM" id="SSF53955">
    <property type="entry name" value="Lysozyme-like"/>
    <property type="match status" value="1"/>
</dbReference>
<evidence type="ECO:0000313" key="3">
    <source>
        <dbReference type="Proteomes" id="UP000612808"/>
    </source>
</evidence>
<dbReference type="Gene3D" id="2.180.10.10">
    <property type="entry name" value="RHS repeat-associated core"/>
    <property type="match status" value="2"/>
</dbReference>